<gene>
    <name evidence="1" type="ORF">EYF80_050376</name>
</gene>
<sequence>MLLHMAGTDGHKGLTLGMLSLVQTPSASSRSLISQAKMDGHSLLYCAIFPTTSDVATLGLLPPMARGRIEPVS</sequence>
<dbReference type="AlphaFoldDB" id="A0A4Z2FFB4"/>
<comment type="caution">
    <text evidence="1">The sequence shown here is derived from an EMBL/GenBank/DDBJ whole genome shotgun (WGS) entry which is preliminary data.</text>
</comment>
<proteinExistence type="predicted"/>
<organism evidence="1 2">
    <name type="scientific">Liparis tanakae</name>
    <name type="common">Tanaka's snailfish</name>
    <dbReference type="NCBI Taxonomy" id="230148"/>
    <lineage>
        <taxon>Eukaryota</taxon>
        <taxon>Metazoa</taxon>
        <taxon>Chordata</taxon>
        <taxon>Craniata</taxon>
        <taxon>Vertebrata</taxon>
        <taxon>Euteleostomi</taxon>
        <taxon>Actinopterygii</taxon>
        <taxon>Neopterygii</taxon>
        <taxon>Teleostei</taxon>
        <taxon>Neoteleostei</taxon>
        <taxon>Acanthomorphata</taxon>
        <taxon>Eupercaria</taxon>
        <taxon>Perciformes</taxon>
        <taxon>Cottioidei</taxon>
        <taxon>Cottales</taxon>
        <taxon>Liparidae</taxon>
        <taxon>Liparis</taxon>
    </lineage>
</organism>
<evidence type="ECO:0000313" key="2">
    <source>
        <dbReference type="Proteomes" id="UP000314294"/>
    </source>
</evidence>
<keyword evidence="2" id="KW-1185">Reference proteome</keyword>
<name>A0A4Z2FFB4_9TELE</name>
<reference evidence="1 2" key="1">
    <citation type="submission" date="2019-03" db="EMBL/GenBank/DDBJ databases">
        <title>First draft genome of Liparis tanakae, snailfish: a comprehensive survey of snailfish specific genes.</title>
        <authorList>
            <person name="Kim W."/>
            <person name="Song I."/>
            <person name="Jeong J.-H."/>
            <person name="Kim D."/>
            <person name="Kim S."/>
            <person name="Ryu S."/>
            <person name="Song J.Y."/>
            <person name="Lee S.K."/>
        </authorList>
    </citation>
    <scope>NUCLEOTIDE SEQUENCE [LARGE SCALE GENOMIC DNA]</scope>
    <source>
        <tissue evidence="1">Muscle</tissue>
    </source>
</reference>
<protein>
    <submittedName>
        <fullName evidence="1">Uncharacterized protein</fullName>
    </submittedName>
</protein>
<evidence type="ECO:0000313" key="1">
    <source>
        <dbReference type="EMBL" id="TNN39453.1"/>
    </source>
</evidence>
<dbReference type="EMBL" id="SRLO01001278">
    <property type="protein sequence ID" value="TNN39453.1"/>
    <property type="molecule type" value="Genomic_DNA"/>
</dbReference>
<accession>A0A4Z2FFB4</accession>
<dbReference type="Proteomes" id="UP000314294">
    <property type="component" value="Unassembled WGS sequence"/>
</dbReference>